<dbReference type="EMBL" id="JARAOO010000003">
    <property type="protein sequence ID" value="KAJ7975518.1"/>
    <property type="molecule type" value="Genomic_DNA"/>
</dbReference>
<dbReference type="Pfam" id="PF04654">
    <property type="entry name" value="DUF599"/>
    <property type="match status" value="1"/>
</dbReference>
<evidence type="ECO:0000313" key="3">
    <source>
        <dbReference type="Proteomes" id="UP001163823"/>
    </source>
</evidence>
<keyword evidence="1" id="KW-1133">Transmembrane helix</keyword>
<sequence>MEWKKCYLDVILVPLGLLINIGYYVWLWHKVRTQPFTTMIGIDADGRHFWVSNIMKDPEKKSVLAIQTLRNQIMGSTLMATVSILLSASLGAVISSNYSIKKPLNDVVYGGHGEFMMALKYVTLLTLFLFSFFSYTLSIKFLNQVSMLISIPQDVMTMVTPEHLTELLTKATMLNTLGNRIFYSALPLLLWIFGPVLVLLCSVTMVPVLYHLDFVFSGKQGKARPTNMNDQSGFV</sequence>
<dbReference type="AlphaFoldDB" id="A0AAD7VH33"/>
<keyword evidence="1" id="KW-0812">Transmembrane</keyword>
<reference evidence="2" key="1">
    <citation type="journal article" date="2023" name="Science">
        <title>Elucidation of the pathway for biosynthesis of saponin adjuvants from the soapbark tree.</title>
        <authorList>
            <person name="Reed J."/>
            <person name="Orme A."/>
            <person name="El-Demerdash A."/>
            <person name="Owen C."/>
            <person name="Martin L.B.B."/>
            <person name="Misra R.C."/>
            <person name="Kikuchi S."/>
            <person name="Rejzek M."/>
            <person name="Martin A.C."/>
            <person name="Harkess A."/>
            <person name="Leebens-Mack J."/>
            <person name="Louveau T."/>
            <person name="Stephenson M.J."/>
            <person name="Osbourn A."/>
        </authorList>
    </citation>
    <scope>NUCLEOTIDE SEQUENCE</scope>
    <source>
        <strain evidence="2">S10</strain>
    </source>
</reference>
<feature type="transmembrane region" description="Helical" evidence="1">
    <location>
        <begin position="78"/>
        <end position="100"/>
    </location>
</feature>
<protein>
    <recommendedName>
        <fullName evidence="4">DUF599 domain-containing protein</fullName>
    </recommendedName>
</protein>
<feature type="transmembrane region" description="Helical" evidence="1">
    <location>
        <begin position="121"/>
        <end position="142"/>
    </location>
</feature>
<name>A0AAD7VH33_QUISA</name>
<organism evidence="2 3">
    <name type="scientific">Quillaja saponaria</name>
    <name type="common">Soap bark tree</name>
    <dbReference type="NCBI Taxonomy" id="32244"/>
    <lineage>
        <taxon>Eukaryota</taxon>
        <taxon>Viridiplantae</taxon>
        <taxon>Streptophyta</taxon>
        <taxon>Embryophyta</taxon>
        <taxon>Tracheophyta</taxon>
        <taxon>Spermatophyta</taxon>
        <taxon>Magnoliopsida</taxon>
        <taxon>eudicotyledons</taxon>
        <taxon>Gunneridae</taxon>
        <taxon>Pentapetalae</taxon>
        <taxon>rosids</taxon>
        <taxon>fabids</taxon>
        <taxon>Fabales</taxon>
        <taxon>Quillajaceae</taxon>
        <taxon>Quillaja</taxon>
    </lineage>
</organism>
<keyword evidence="1" id="KW-0472">Membrane</keyword>
<dbReference type="PANTHER" id="PTHR31881:SF6">
    <property type="entry name" value="OS09G0494600 PROTEIN"/>
    <property type="match status" value="1"/>
</dbReference>
<gene>
    <name evidence="2" type="ORF">O6P43_005435</name>
</gene>
<dbReference type="PANTHER" id="PTHR31881">
    <property type="match status" value="1"/>
</dbReference>
<comment type="caution">
    <text evidence="2">The sequence shown here is derived from an EMBL/GenBank/DDBJ whole genome shotgun (WGS) entry which is preliminary data.</text>
</comment>
<dbReference type="InterPro" id="IPR006747">
    <property type="entry name" value="DUF599"/>
</dbReference>
<evidence type="ECO:0000313" key="2">
    <source>
        <dbReference type="EMBL" id="KAJ7975518.1"/>
    </source>
</evidence>
<dbReference type="KEGG" id="qsa:O6P43_005435"/>
<evidence type="ECO:0008006" key="4">
    <source>
        <dbReference type="Google" id="ProtNLM"/>
    </source>
</evidence>
<proteinExistence type="predicted"/>
<accession>A0AAD7VH33</accession>
<feature type="transmembrane region" description="Helical" evidence="1">
    <location>
        <begin position="188"/>
        <end position="212"/>
    </location>
</feature>
<dbReference type="Proteomes" id="UP001163823">
    <property type="component" value="Chromosome 3"/>
</dbReference>
<feature type="transmembrane region" description="Helical" evidence="1">
    <location>
        <begin position="7"/>
        <end position="26"/>
    </location>
</feature>
<evidence type="ECO:0000256" key="1">
    <source>
        <dbReference type="SAM" id="Phobius"/>
    </source>
</evidence>
<keyword evidence="3" id="KW-1185">Reference proteome</keyword>